<reference evidence="2" key="1">
    <citation type="journal article" date="2014" name="Nat. Commun.">
        <title>The emerging biofuel crop Camelina sativa retains a highly undifferentiated hexaploid genome structure.</title>
        <authorList>
            <person name="Kagale S."/>
            <person name="Koh C."/>
            <person name="Nixon J."/>
            <person name="Bollina V."/>
            <person name="Clarke W.E."/>
            <person name="Tuteja R."/>
            <person name="Spillane C."/>
            <person name="Robinson S.J."/>
            <person name="Links M.G."/>
            <person name="Clarke C."/>
            <person name="Higgins E.E."/>
            <person name="Huebert T."/>
            <person name="Sharpe A.G."/>
            <person name="Parkin I.A."/>
        </authorList>
    </citation>
    <scope>NUCLEOTIDE SEQUENCE [LARGE SCALE GENOMIC DNA]</scope>
    <source>
        <strain evidence="2">cv. DH55</strain>
    </source>
</reference>
<evidence type="ECO:0000259" key="1">
    <source>
        <dbReference type="SMART" id="SM00256"/>
    </source>
</evidence>
<dbReference type="InterPro" id="IPR036047">
    <property type="entry name" value="F-box-like_dom_sf"/>
</dbReference>
<dbReference type="PANTHER" id="PTHR31672:SF13">
    <property type="entry name" value="F-BOX PROTEIN CPR30-LIKE"/>
    <property type="match status" value="1"/>
</dbReference>
<dbReference type="InterPro" id="IPR050796">
    <property type="entry name" value="SCF_F-box_component"/>
</dbReference>
<dbReference type="Pfam" id="PF07734">
    <property type="entry name" value="FBA_1"/>
    <property type="match status" value="1"/>
</dbReference>
<dbReference type="InterPro" id="IPR017451">
    <property type="entry name" value="F-box-assoc_interact_dom"/>
</dbReference>
<dbReference type="SUPFAM" id="SSF50965">
    <property type="entry name" value="Galactose oxidase, central domain"/>
    <property type="match status" value="1"/>
</dbReference>
<dbReference type="RefSeq" id="XP_010432619.1">
    <property type="nucleotide sequence ID" value="XM_010434317.1"/>
</dbReference>
<sequence>MSKTRMSKRRCLRMESLLHHDVVERILEKLPVNSLMRFKAVSKQWKSTMESRYFQYRVLKQSGGGDPDVLMVSVFTDPPSIESLKTLVLGSSSSLKIPTPWEKDNTEYPVSSSSCEGLVCIYNPHKSGFVVNPTTRWYRPLPLCEFQQLMIRLGESNFKLGHPLFKVGFGKDIFAGTTYKPVWLYKSSEIGLENATTCEVLDFSTNAWRYVTPASPYRVLGCPDPVFVDRSLHWFTDCQETKVVSFDLHTEAFQVISKAPFVYTNPHEIVMCNLNNRLCVSEKKWPNQVIWSFNSHTKKWDKMFSIDLELIHFWHDVPVYCAFMPLALLDGKKKPKKKKLLFCGRELPKKLFTYDPETKLADVAFSAESIGYPVCYFQSIVSIL</sequence>
<dbReference type="NCBIfam" id="TIGR01640">
    <property type="entry name" value="F_box_assoc_1"/>
    <property type="match status" value="1"/>
</dbReference>
<accession>A0ABM0TWV0</accession>
<evidence type="ECO:0000313" key="3">
    <source>
        <dbReference type="RefSeq" id="XP_010432619.1"/>
    </source>
</evidence>
<dbReference type="Pfam" id="PF00646">
    <property type="entry name" value="F-box"/>
    <property type="match status" value="1"/>
</dbReference>
<dbReference type="SUPFAM" id="SSF81383">
    <property type="entry name" value="F-box domain"/>
    <property type="match status" value="1"/>
</dbReference>
<dbReference type="InterPro" id="IPR001810">
    <property type="entry name" value="F-box_dom"/>
</dbReference>
<reference evidence="3" key="2">
    <citation type="submission" date="2025-08" db="UniProtKB">
        <authorList>
            <consortium name="RefSeq"/>
        </authorList>
    </citation>
    <scope>IDENTIFICATION</scope>
    <source>
        <tissue evidence="3">Leaf</tissue>
    </source>
</reference>
<dbReference type="PANTHER" id="PTHR31672">
    <property type="entry name" value="BNACNNG10540D PROTEIN"/>
    <property type="match status" value="1"/>
</dbReference>
<gene>
    <name evidence="3" type="primary">LOC104716856</name>
</gene>
<dbReference type="CDD" id="cd22157">
    <property type="entry name" value="F-box_AtFBW1-like"/>
    <property type="match status" value="1"/>
</dbReference>
<name>A0ABM0TWV0_CAMSA</name>
<protein>
    <submittedName>
        <fullName evidence="3">F-box/LRR-repeat/kelch-repeat protein At1g09650-like</fullName>
    </submittedName>
</protein>
<dbReference type="Gene3D" id="1.20.1280.50">
    <property type="match status" value="1"/>
</dbReference>
<dbReference type="InterPro" id="IPR011043">
    <property type="entry name" value="Gal_Oxase/kelch_b-propeller"/>
</dbReference>
<proteinExistence type="predicted"/>
<dbReference type="GeneID" id="104716856"/>
<keyword evidence="2" id="KW-1185">Reference proteome</keyword>
<dbReference type="SMART" id="SM00256">
    <property type="entry name" value="FBOX"/>
    <property type="match status" value="1"/>
</dbReference>
<feature type="domain" description="F-box" evidence="1">
    <location>
        <begin position="18"/>
        <end position="58"/>
    </location>
</feature>
<organism evidence="2 3">
    <name type="scientific">Camelina sativa</name>
    <name type="common">False flax</name>
    <name type="synonym">Myagrum sativum</name>
    <dbReference type="NCBI Taxonomy" id="90675"/>
    <lineage>
        <taxon>Eukaryota</taxon>
        <taxon>Viridiplantae</taxon>
        <taxon>Streptophyta</taxon>
        <taxon>Embryophyta</taxon>
        <taxon>Tracheophyta</taxon>
        <taxon>Spermatophyta</taxon>
        <taxon>Magnoliopsida</taxon>
        <taxon>eudicotyledons</taxon>
        <taxon>Gunneridae</taxon>
        <taxon>Pentapetalae</taxon>
        <taxon>rosids</taxon>
        <taxon>malvids</taxon>
        <taxon>Brassicales</taxon>
        <taxon>Brassicaceae</taxon>
        <taxon>Camelineae</taxon>
        <taxon>Camelina</taxon>
    </lineage>
</organism>
<evidence type="ECO:0000313" key="2">
    <source>
        <dbReference type="Proteomes" id="UP000694864"/>
    </source>
</evidence>
<dbReference type="InterPro" id="IPR006527">
    <property type="entry name" value="F-box-assoc_dom_typ1"/>
</dbReference>
<dbReference type="Proteomes" id="UP000694864">
    <property type="component" value="Chromosome 10"/>
</dbReference>